<comment type="caution">
    <text evidence="1">The sequence shown here is derived from an EMBL/GenBank/DDBJ whole genome shotgun (WGS) entry which is preliminary data.</text>
</comment>
<dbReference type="AlphaFoldDB" id="A0A5B7IGN5"/>
<reference evidence="1 2" key="1">
    <citation type="submission" date="2019-05" db="EMBL/GenBank/DDBJ databases">
        <title>Another draft genome of Portunus trituberculatus and its Hox gene families provides insights of decapod evolution.</title>
        <authorList>
            <person name="Jeong J.-H."/>
            <person name="Song I."/>
            <person name="Kim S."/>
            <person name="Choi T."/>
            <person name="Kim D."/>
            <person name="Ryu S."/>
            <person name="Kim W."/>
        </authorList>
    </citation>
    <scope>NUCLEOTIDE SEQUENCE [LARGE SCALE GENOMIC DNA]</scope>
    <source>
        <tissue evidence="1">Muscle</tissue>
    </source>
</reference>
<evidence type="ECO:0000313" key="1">
    <source>
        <dbReference type="EMBL" id="MPC83002.1"/>
    </source>
</evidence>
<keyword evidence="2" id="KW-1185">Reference proteome</keyword>
<name>A0A5B7IGN5_PORTR</name>
<evidence type="ECO:0000313" key="2">
    <source>
        <dbReference type="Proteomes" id="UP000324222"/>
    </source>
</evidence>
<dbReference type="EMBL" id="VSRR010061254">
    <property type="protein sequence ID" value="MPC83002.1"/>
    <property type="molecule type" value="Genomic_DNA"/>
</dbReference>
<organism evidence="1 2">
    <name type="scientific">Portunus trituberculatus</name>
    <name type="common">Swimming crab</name>
    <name type="synonym">Neptunus trituberculatus</name>
    <dbReference type="NCBI Taxonomy" id="210409"/>
    <lineage>
        <taxon>Eukaryota</taxon>
        <taxon>Metazoa</taxon>
        <taxon>Ecdysozoa</taxon>
        <taxon>Arthropoda</taxon>
        <taxon>Crustacea</taxon>
        <taxon>Multicrustacea</taxon>
        <taxon>Malacostraca</taxon>
        <taxon>Eumalacostraca</taxon>
        <taxon>Eucarida</taxon>
        <taxon>Decapoda</taxon>
        <taxon>Pleocyemata</taxon>
        <taxon>Brachyura</taxon>
        <taxon>Eubrachyura</taxon>
        <taxon>Portunoidea</taxon>
        <taxon>Portunidae</taxon>
        <taxon>Portuninae</taxon>
        <taxon>Portunus</taxon>
    </lineage>
</organism>
<protein>
    <submittedName>
        <fullName evidence="1">Uncharacterized protein</fullName>
    </submittedName>
</protein>
<gene>
    <name evidence="1" type="ORF">E2C01_077691</name>
</gene>
<accession>A0A5B7IGN5</accession>
<proteinExistence type="predicted"/>
<sequence length="40" mass="4786">MRCLLEKRKDRRKYLNSPEVSTQIVSSSNMNDPEFVWLQS</sequence>
<dbReference type="Proteomes" id="UP000324222">
    <property type="component" value="Unassembled WGS sequence"/>
</dbReference>